<dbReference type="AlphaFoldDB" id="A0A6U0F8R6"/>
<protein>
    <recommendedName>
        <fullName evidence="7">U3 small nucleolar RNA-associated protein 15 C-terminal domain-containing protein</fullName>
    </recommendedName>
</protein>
<sequence>MESRSRNPRGDAGGVLAQGLGEYRKLAPKRYAPVASRETAEGRYWREYKSTALAEQVNAVTSVSYGGAANDEGERGRAKLAATSGARVTLYSPTGVKKLRTFARFKDVAYSGVLRDDGRALAVGGQAGVVQLFDCASRAVLRKFTTHVAAVRAVRWSMDKLHLASASDDATVRIWDISTGSCVRRHDGHTDYARALERSPASAEMWASGSYDHTVKLWDARVGREAVMTINHTAPVEDIAWYPSGNLLVSVGGEDVCVWDILSGGRALQRMRSHQKTITTVSVHDDAGPPAFASAFDIVGSETALSSKAPRMITGSLDGFVKIHELDTFTVTHSIKYPGPVMTCSLSPDANCLAVGMANKVLSVRRRTKPRQGGDEYNGYQGVRSKRKGFTMKKPRRLDAGHWRYFIRGQNTKAAADATKILRQRRIHLAVHDRMLKQFRYGDALDAAVNLGRTEVVAAVIEEIGRRGGLQKALANRDGDSLIPILVYVEKNIAKPRHTAQMVNIVNRVIDLYGGDVGASPAVDKALRRIQERIKAQLKLQEVLVQLQGMAQMILGGR</sequence>
<comment type="subcellular location">
    <subcellularLocation>
        <location evidence="1">Nucleus</location>
        <location evidence="1">Nucleolus</location>
    </subcellularLocation>
</comment>
<dbReference type="PANTHER" id="PTHR19924:SF26">
    <property type="entry name" value="U3 SMALL NUCLEOLAR RNA-ASSOCIATED PROTEIN 15 HOMOLOG"/>
    <property type="match status" value="1"/>
</dbReference>
<feature type="repeat" description="WD" evidence="6">
    <location>
        <begin position="144"/>
        <end position="185"/>
    </location>
</feature>
<dbReference type="PANTHER" id="PTHR19924">
    <property type="entry name" value="UTP15 U3 SMALL NUCLEOLAR RNA-ASSOCIATED PROTEIN 15 FAMILY MEMBER"/>
    <property type="match status" value="1"/>
</dbReference>
<feature type="domain" description="U3 small nucleolar RNA-associated protein 15 C-terminal" evidence="7">
    <location>
        <begin position="414"/>
        <end position="554"/>
    </location>
</feature>
<keyword evidence="4" id="KW-0677">Repeat</keyword>
<evidence type="ECO:0000256" key="3">
    <source>
        <dbReference type="ARBA" id="ARBA00022574"/>
    </source>
</evidence>
<dbReference type="InterPro" id="IPR015943">
    <property type="entry name" value="WD40/YVTN_repeat-like_dom_sf"/>
</dbReference>
<reference evidence="8" key="1">
    <citation type="submission" date="2021-01" db="EMBL/GenBank/DDBJ databases">
        <authorList>
            <person name="Corre E."/>
            <person name="Pelletier E."/>
            <person name="Niang G."/>
            <person name="Scheremetjew M."/>
            <person name="Finn R."/>
            <person name="Kale V."/>
            <person name="Holt S."/>
            <person name="Cochrane G."/>
            <person name="Meng A."/>
            <person name="Brown T."/>
            <person name="Cohen L."/>
        </authorList>
    </citation>
    <scope>NUCLEOTIDE SEQUENCE</scope>
    <source>
        <strain evidence="8">Clade-D-RCC2572</strain>
    </source>
</reference>
<accession>A0A6U0F8R6</accession>
<keyword evidence="3 6" id="KW-0853">WD repeat</keyword>
<dbReference type="InterPro" id="IPR036322">
    <property type="entry name" value="WD40_repeat_dom_sf"/>
</dbReference>
<dbReference type="InterPro" id="IPR019775">
    <property type="entry name" value="WD40_repeat_CS"/>
</dbReference>
<dbReference type="EMBL" id="HBEW01006056">
    <property type="protein sequence ID" value="CAD8584830.1"/>
    <property type="molecule type" value="Transcribed_RNA"/>
</dbReference>
<feature type="repeat" description="WD" evidence="6">
    <location>
        <begin position="186"/>
        <end position="228"/>
    </location>
</feature>
<keyword evidence="2" id="KW-0698">rRNA processing</keyword>
<organism evidence="8">
    <name type="scientific">Ostreococcus mediterraneus</name>
    <dbReference type="NCBI Taxonomy" id="1486918"/>
    <lineage>
        <taxon>Eukaryota</taxon>
        <taxon>Viridiplantae</taxon>
        <taxon>Chlorophyta</taxon>
        <taxon>Mamiellophyceae</taxon>
        <taxon>Mamiellales</taxon>
        <taxon>Bathycoccaceae</taxon>
        <taxon>Ostreococcus</taxon>
    </lineage>
</organism>
<keyword evidence="5" id="KW-0539">Nucleus</keyword>
<dbReference type="PROSITE" id="PS00678">
    <property type="entry name" value="WD_REPEATS_1"/>
    <property type="match status" value="1"/>
</dbReference>
<evidence type="ECO:0000256" key="6">
    <source>
        <dbReference type="PROSITE-ProRule" id="PRU00221"/>
    </source>
</evidence>
<proteinExistence type="predicted"/>
<evidence type="ECO:0000256" key="4">
    <source>
        <dbReference type="ARBA" id="ARBA00022737"/>
    </source>
</evidence>
<dbReference type="GO" id="GO:0005730">
    <property type="term" value="C:nucleolus"/>
    <property type="evidence" value="ECO:0007669"/>
    <property type="project" value="UniProtKB-SubCell"/>
</dbReference>
<dbReference type="SMART" id="SM00320">
    <property type="entry name" value="WD40"/>
    <property type="match status" value="6"/>
</dbReference>
<evidence type="ECO:0000259" key="7">
    <source>
        <dbReference type="Pfam" id="PF09384"/>
    </source>
</evidence>
<dbReference type="CDD" id="cd00200">
    <property type="entry name" value="WD40"/>
    <property type="match status" value="1"/>
</dbReference>
<dbReference type="InterPro" id="IPR018983">
    <property type="entry name" value="U3_snoRNA-assocProt_15_C"/>
</dbReference>
<evidence type="ECO:0000256" key="1">
    <source>
        <dbReference type="ARBA" id="ARBA00004604"/>
    </source>
</evidence>
<dbReference type="PROSITE" id="PS50294">
    <property type="entry name" value="WD_REPEATS_REGION"/>
    <property type="match status" value="2"/>
</dbReference>
<dbReference type="PRINTS" id="PR00320">
    <property type="entry name" value="GPROTEINBRPT"/>
</dbReference>
<dbReference type="GO" id="GO:0045943">
    <property type="term" value="P:positive regulation of transcription by RNA polymerase I"/>
    <property type="evidence" value="ECO:0007669"/>
    <property type="project" value="TreeGrafter"/>
</dbReference>
<dbReference type="InterPro" id="IPR020472">
    <property type="entry name" value="WD40_PAC1"/>
</dbReference>
<dbReference type="GO" id="GO:0006364">
    <property type="term" value="P:rRNA processing"/>
    <property type="evidence" value="ECO:0007669"/>
    <property type="project" value="UniProtKB-KW"/>
</dbReference>
<dbReference type="Gene3D" id="2.130.10.10">
    <property type="entry name" value="YVTN repeat-like/Quinoprotein amine dehydrogenase"/>
    <property type="match status" value="2"/>
</dbReference>
<dbReference type="Pfam" id="PF00400">
    <property type="entry name" value="WD40"/>
    <property type="match status" value="3"/>
</dbReference>
<dbReference type="SUPFAM" id="SSF50978">
    <property type="entry name" value="WD40 repeat-like"/>
    <property type="match status" value="1"/>
</dbReference>
<dbReference type="PROSITE" id="PS50082">
    <property type="entry name" value="WD_REPEATS_2"/>
    <property type="match status" value="2"/>
</dbReference>
<gene>
    <name evidence="8" type="ORF">OMED0929_LOCUS5126</name>
</gene>
<evidence type="ECO:0000256" key="5">
    <source>
        <dbReference type="ARBA" id="ARBA00023242"/>
    </source>
</evidence>
<dbReference type="InterPro" id="IPR001680">
    <property type="entry name" value="WD40_rpt"/>
</dbReference>
<dbReference type="Pfam" id="PF09384">
    <property type="entry name" value="UTP15_C"/>
    <property type="match status" value="1"/>
</dbReference>
<name>A0A6U0F8R6_9CHLO</name>
<evidence type="ECO:0000313" key="8">
    <source>
        <dbReference type="EMBL" id="CAD8584830.1"/>
    </source>
</evidence>
<evidence type="ECO:0000256" key="2">
    <source>
        <dbReference type="ARBA" id="ARBA00022552"/>
    </source>
</evidence>